<accession>A0ACC2IUB4</accession>
<dbReference type="EMBL" id="JAPHNI010000013">
    <property type="protein sequence ID" value="KAJ8118648.1"/>
    <property type="molecule type" value="Genomic_DNA"/>
</dbReference>
<organism evidence="1 2">
    <name type="scientific">Boeremia exigua</name>
    <dbReference type="NCBI Taxonomy" id="749465"/>
    <lineage>
        <taxon>Eukaryota</taxon>
        <taxon>Fungi</taxon>
        <taxon>Dikarya</taxon>
        <taxon>Ascomycota</taxon>
        <taxon>Pezizomycotina</taxon>
        <taxon>Dothideomycetes</taxon>
        <taxon>Pleosporomycetidae</taxon>
        <taxon>Pleosporales</taxon>
        <taxon>Pleosporineae</taxon>
        <taxon>Didymellaceae</taxon>
        <taxon>Boeremia</taxon>
    </lineage>
</organism>
<sequence>MAPGIDMSDKNAWDDSYLQESWNEAVAEYEVSALLPSRVSQAHCGCQKYHSIAKSGKRLEDVLTEKELKELREDHGDLIGEAAATPEAVAEADGKSDQMDTEDSMQETEDLGGADQAETQPQETTTSENPNQPQAANAGTTAPRDTIWDAMPQALLGTVQDENLKNIMMSWYYAGYYTGLHAGQQLPKNAPPKE</sequence>
<proteinExistence type="predicted"/>
<protein>
    <submittedName>
        <fullName evidence="1">Uncharacterized protein</fullName>
    </submittedName>
</protein>
<evidence type="ECO:0000313" key="1">
    <source>
        <dbReference type="EMBL" id="KAJ8118648.1"/>
    </source>
</evidence>
<comment type="caution">
    <text evidence="1">The sequence shown here is derived from an EMBL/GenBank/DDBJ whole genome shotgun (WGS) entry which is preliminary data.</text>
</comment>
<name>A0ACC2IUB4_9PLEO</name>
<keyword evidence="2" id="KW-1185">Reference proteome</keyword>
<reference evidence="1" key="1">
    <citation type="submission" date="2022-11" db="EMBL/GenBank/DDBJ databases">
        <title>Genome Sequence of Boeremia exigua.</title>
        <authorList>
            <person name="Buettner E."/>
        </authorList>
    </citation>
    <scope>NUCLEOTIDE SEQUENCE</scope>
    <source>
        <strain evidence="1">CU02</strain>
    </source>
</reference>
<evidence type="ECO:0000313" key="2">
    <source>
        <dbReference type="Proteomes" id="UP001153331"/>
    </source>
</evidence>
<dbReference type="Proteomes" id="UP001153331">
    <property type="component" value="Unassembled WGS sequence"/>
</dbReference>
<gene>
    <name evidence="1" type="ORF">OPT61_g399</name>
</gene>